<protein>
    <submittedName>
        <fullName evidence="1">Uncharacterized protein</fullName>
    </submittedName>
</protein>
<gene>
    <name evidence="1" type="ORF">Vadar_005919</name>
</gene>
<dbReference type="EMBL" id="CM037160">
    <property type="protein sequence ID" value="KAH7839575.1"/>
    <property type="molecule type" value="Genomic_DNA"/>
</dbReference>
<keyword evidence="2" id="KW-1185">Reference proteome</keyword>
<evidence type="ECO:0000313" key="1">
    <source>
        <dbReference type="EMBL" id="KAH7839575.1"/>
    </source>
</evidence>
<evidence type="ECO:0000313" key="2">
    <source>
        <dbReference type="Proteomes" id="UP000828048"/>
    </source>
</evidence>
<sequence length="262" mass="29622">MQNFFRRLKEVAKEVQNSRSGEAKKTVEDLDDFLHKKLNCMKIEESKVCLDYVQLTKCATSSRLVGFISQSLSTIFTIDPLQSLPCGWKGKKRIKEEQEKEEEEQARMKESAISQEDIALKEMAIATAREAQDQAGARTMEKHEQLCELSRALAVLASASTELYNAMVKKAGKYEEEAMKVYRAVREETDQDSDVAARDEVSSELIDRVDAMLQNLEKEDVDAKIGDRWWLLDRDYDGEVTPEEVAAVAMNLKGTLGRGSVI</sequence>
<comment type="caution">
    <text evidence="1">The sequence shown here is derived from an EMBL/GenBank/DDBJ whole genome shotgun (WGS) entry which is preliminary data.</text>
</comment>
<accession>A0ACB7XG07</accession>
<name>A0ACB7XG07_9ERIC</name>
<dbReference type="Proteomes" id="UP000828048">
    <property type="component" value="Chromosome 10"/>
</dbReference>
<proteinExistence type="predicted"/>
<organism evidence="1 2">
    <name type="scientific">Vaccinium darrowii</name>
    <dbReference type="NCBI Taxonomy" id="229202"/>
    <lineage>
        <taxon>Eukaryota</taxon>
        <taxon>Viridiplantae</taxon>
        <taxon>Streptophyta</taxon>
        <taxon>Embryophyta</taxon>
        <taxon>Tracheophyta</taxon>
        <taxon>Spermatophyta</taxon>
        <taxon>Magnoliopsida</taxon>
        <taxon>eudicotyledons</taxon>
        <taxon>Gunneridae</taxon>
        <taxon>Pentapetalae</taxon>
        <taxon>asterids</taxon>
        <taxon>Ericales</taxon>
        <taxon>Ericaceae</taxon>
        <taxon>Vaccinioideae</taxon>
        <taxon>Vaccinieae</taxon>
        <taxon>Vaccinium</taxon>
    </lineage>
</organism>
<reference evidence="1 2" key="1">
    <citation type="journal article" date="2021" name="Hortic Res">
        <title>High-quality reference genome and annotation aids understanding of berry development for evergreen blueberry (Vaccinium darrowii).</title>
        <authorList>
            <person name="Yu J."/>
            <person name="Hulse-Kemp A.M."/>
            <person name="Babiker E."/>
            <person name="Staton M."/>
        </authorList>
    </citation>
    <scope>NUCLEOTIDE SEQUENCE [LARGE SCALE GENOMIC DNA]</scope>
    <source>
        <strain evidence="2">cv. NJ 8807/NJ 8810</strain>
        <tissue evidence="1">Young leaf</tissue>
    </source>
</reference>